<proteinExistence type="predicted"/>
<protein>
    <submittedName>
        <fullName evidence="2">Uncharacterized protein</fullName>
    </submittedName>
</protein>
<dbReference type="EMBL" id="BGZK01000074">
    <property type="protein sequence ID" value="GBP15729.1"/>
    <property type="molecule type" value="Genomic_DNA"/>
</dbReference>
<evidence type="ECO:0000256" key="1">
    <source>
        <dbReference type="SAM" id="MobiDB-lite"/>
    </source>
</evidence>
<gene>
    <name evidence="2" type="ORF">EVAR_93917_1</name>
</gene>
<accession>A0A4C1TP35</accession>
<keyword evidence="3" id="KW-1185">Reference proteome</keyword>
<reference evidence="2 3" key="1">
    <citation type="journal article" date="2019" name="Commun. Biol.">
        <title>The bagworm genome reveals a unique fibroin gene that provides high tensile strength.</title>
        <authorList>
            <person name="Kono N."/>
            <person name="Nakamura H."/>
            <person name="Ohtoshi R."/>
            <person name="Tomita M."/>
            <person name="Numata K."/>
            <person name="Arakawa K."/>
        </authorList>
    </citation>
    <scope>NUCLEOTIDE SEQUENCE [LARGE SCALE GENOMIC DNA]</scope>
</reference>
<sequence>MSSRRRTKRTSVSTSKSEREPNVLTFLWEASKAGAVAKKMAQKATTTPPAPGMHSLATEMVKPPKETKGARGTVPDGEVAAAGAPPTLPKLVAEIKPADVTAEIAREHYKTSAKKSRNPQY</sequence>
<dbReference type="AlphaFoldDB" id="A0A4C1TP35"/>
<evidence type="ECO:0000313" key="2">
    <source>
        <dbReference type="EMBL" id="GBP15729.1"/>
    </source>
</evidence>
<comment type="caution">
    <text evidence="2">The sequence shown here is derived from an EMBL/GenBank/DDBJ whole genome shotgun (WGS) entry which is preliminary data.</text>
</comment>
<evidence type="ECO:0000313" key="3">
    <source>
        <dbReference type="Proteomes" id="UP000299102"/>
    </source>
</evidence>
<feature type="region of interest" description="Disordered" evidence="1">
    <location>
        <begin position="1"/>
        <end position="23"/>
    </location>
</feature>
<organism evidence="2 3">
    <name type="scientific">Eumeta variegata</name>
    <name type="common">Bagworm moth</name>
    <name type="synonym">Eumeta japonica</name>
    <dbReference type="NCBI Taxonomy" id="151549"/>
    <lineage>
        <taxon>Eukaryota</taxon>
        <taxon>Metazoa</taxon>
        <taxon>Ecdysozoa</taxon>
        <taxon>Arthropoda</taxon>
        <taxon>Hexapoda</taxon>
        <taxon>Insecta</taxon>
        <taxon>Pterygota</taxon>
        <taxon>Neoptera</taxon>
        <taxon>Endopterygota</taxon>
        <taxon>Lepidoptera</taxon>
        <taxon>Glossata</taxon>
        <taxon>Ditrysia</taxon>
        <taxon>Tineoidea</taxon>
        <taxon>Psychidae</taxon>
        <taxon>Oiketicinae</taxon>
        <taxon>Eumeta</taxon>
    </lineage>
</organism>
<name>A0A4C1TP35_EUMVA</name>
<feature type="region of interest" description="Disordered" evidence="1">
    <location>
        <begin position="39"/>
        <end position="85"/>
    </location>
</feature>
<dbReference type="Proteomes" id="UP000299102">
    <property type="component" value="Unassembled WGS sequence"/>
</dbReference>